<evidence type="ECO:0000313" key="4">
    <source>
        <dbReference type="Proteomes" id="UP000009170"/>
    </source>
</evidence>
<gene>
    <name evidence="3" type="ORF">BE221DRAFT_195220</name>
    <name evidence="2" type="ORF">OT_ostta16g02700</name>
</gene>
<reference evidence="2" key="2">
    <citation type="journal article" date="2014" name="BMC Genomics">
        <title>An improved genome of the model marine alga Ostreococcus tauri unfolds by assessing Illumina de novo assemblies.</title>
        <authorList>
            <person name="Blanc-Mathieu R."/>
            <person name="Verhelst B."/>
            <person name="Derelle E."/>
            <person name="Rombauts S."/>
            <person name="Bouget F.Y."/>
            <person name="Carre I."/>
            <person name="Chateau A."/>
            <person name="Eyre-Walker A."/>
            <person name="Grimsley N."/>
            <person name="Moreau H."/>
            <person name="Piegu B."/>
            <person name="Rivals E."/>
            <person name="Schackwitz W."/>
            <person name="Van de Peer Y."/>
            <person name="Piganeau G."/>
        </authorList>
    </citation>
    <scope>NUCLEOTIDE SEQUENCE</scope>
    <source>
        <strain evidence="2">RCC4221</strain>
    </source>
</reference>
<evidence type="ECO:0000313" key="3">
    <source>
        <dbReference type="EMBL" id="OUS45618.1"/>
    </source>
</evidence>
<accession>A0A454XNI1</accession>
<accession>A0A1Y5I7T7</accession>
<dbReference type="AlphaFoldDB" id="A0A096P8W0"/>
<feature type="compositionally biased region" description="Low complexity" evidence="1">
    <location>
        <begin position="90"/>
        <end position="106"/>
    </location>
</feature>
<sequence length="521" mass="57135">MSRVTNGIDEQSRLVASSAVDARDDGADERDARDVRLELNIGETSERGRRAWFNRWTVGMTCAIIGGASALAVLTTNNVEGVSGSERSRASASAPLELAGTPSAASNDDDGSGGGNTSWGVGPKVTRGRVDGVWIDSVERVAAAARDADTGKGVVGTPGRGQWIQSRPSASAIASGDDTDDDSHVNTTWSNVSEATVAEAFREYARDAWIENYAEAKRRERREEYLMKRGIDPKEKAVHALPKLGATRDDCPSAYTAPPERSLGNKGGGQTESELGKTPAGFTKFSAHSTKLADLADHIYILCMKCSLNIPREWKGKSSFVHGLKIDKCLQTEGVNHWLKASFSHAHAMMDAIKQGYQTIAIVEEDVITRDLADRNEGLRVLYENMAHMRDAMKRTPDWKTIRLGYRTMFIDRPWESTSKIVGDEKCPSVCRCHRLNAFTCVMRDKGCDMRSSDFYLVRKEAFEPIIESVYRGRTIDCEALSQVSNQIFVTPQLSFQSNLDLSLEKQLSLSSAFVQACAAS</sequence>
<accession>A0A096P8W0</accession>
<dbReference type="Proteomes" id="UP000009170">
    <property type="component" value="Unassembled WGS sequence"/>
</dbReference>
<feature type="region of interest" description="Disordered" evidence="1">
    <location>
        <begin position="85"/>
        <end position="124"/>
    </location>
</feature>
<dbReference type="OrthoDB" id="10459618at2759"/>
<proteinExistence type="predicted"/>
<reference evidence="3" key="3">
    <citation type="submission" date="2017-04" db="EMBL/GenBank/DDBJ databases">
        <title>Population genomics of picophytoplankton unveils novel chromosome hypervariability.</title>
        <authorList>
            <consortium name="DOE Joint Genome Institute"/>
            <person name="Blanc-Mathieu R."/>
            <person name="Krasovec M."/>
            <person name="Hebrard M."/>
            <person name="Yau S."/>
            <person name="Desgranges E."/>
            <person name="Martin J."/>
            <person name="Schackwitz W."/>
            <person name="Kuo A."/>
            <person name="Salin G."/>
            <person name="Donnadieu C."/>
            <person name="Desdevises Y."/>
            <person name="Sanchez-Ferandin S."/>
            <person name="Moreau H."/>
            <person name="Rivals E."/>
            <person name="Grigoriev I.V."/>
            <person name="Grimsley N."/>
            <person name="Eyre-Walker A."/>
            <person name="Piganeau G."/>
        </authorList>
    </citation>
    <scope>NUCLEOTIDE SEQUENCE [LARGE SCALE GENOMIC DNA]</scope>
    <source>
        <strain evidence="3">RCC 1115</strain>
    </source>
</reference>
<dbReference type="Proteomes" id="UP000195557">
    <property type="component" value="Unassembled WGS sequence"/>
</dbReference>
<feature type="region of interest" description="Disordered" evidence="1">
    <location>
        <begin position="249"/>
        <end position="277"/>
    </location>
</feature>
<keyword evidence="4" id="KW-1185">Reference proteome</keyword>
<protein>
    <submittedName>
        <fullName evidence="2">Unnamed product</fullName>
    </submittedName>
</protein>
<evidence type="ECO:0000313" key="2">
    <source>
        <dbReference type="EMBL" id="CEG00473.1"/>
    </source>
</evidence>
<dbReference type="InParanoid" id="A0A096P8W0"/>
<reference evidence="2 4" key="1">
    <citation type="journal article" date="2006" name="Proc. Natl. Acad. Sci. U.S.A.">
        <title>Genome analysis of the smallest free-living eukaryote Ostreococcus tauri unveils many unique features.</title>
        <authorList>
            <person name="Derelle E."/>
            <person name="Ferraz C."/>
            <person name="Rombauts S."/>
            <person name="Rouze P."/>
            <person name="Worden A.Z."/>
            <person name="Robbens S."/>
            <person name="Partensky F."/>
            <person name="Degroeve S."/>
            <person name="Echeynie S."/>
            <person name="Cooke R."/>
            <person name="Saeys Y."/>
            <person name="Wuyts J."/>
            <person name="Jabbari K."/>
            <person name="Bowler C."/>
            <person name="Panaud O."/>
            <person name="Piegu B."/>
            <person name="Ball S.G."/>
            <person name="Ral J.-P."/>
            <person name="Bouget F.-Y."/>
            <person name="Piganeau G."/>
            <person name="De Baets B."/>
            <person name="Picard A."/>
            <person name="Delseny M."/>
            <person name="Demaille J."/>
            <person name="Van de Peer Y."/>
            <person name="Moreau H."/>
        </authorList>
    </citation>
    <scope>NUCLEOTIDE SEQUENCE [LARGE SCALE GENOMIC DNA]</scope>
    <source>
        <strain evidence="2 4">OTTH0595</strain>
    </source>
</reference>
<dbReference type="EMBL" id="CAID01000016">
    <property type="protein sequence ID" value="CEG00473.1"/>
    <property type="molecule type" value="Genomic_DNA"/>
</dbReference>
<dbReference type="EMBL" id="KZ155787">
    <property type="protein sequence ID" value="OUS45618.1"/>
    <property type="molecule type" value="Genomic_DNA"/>
</dbReference>
<name>A0A096P8W0_OSTTA</name>
<feature type="region of interest" description="Disordered" evidence="1">
    <location>
        <begin position="146"/>
        <end position="182"/>
    </location>
</feature>
<organism evidence="2 4">
    <name type="scientific">Ostreococcus tauri</name>
    <name type="common">Marine green alga</name>
    <dbReference type="NCBI Taxonomy" id="70448"/>
    <lineage>
        <taxon>Eukaryota</taxon>
        <taxon>Viridiplantae</taxon>
        <taxon>Chlorophyta</taxon>
        <taxon>Mamiellophyceae</taxon>
        <taxon>Mamiellales</taxon>
        <taxon>Bathycoccaceae</taxon>
        <taxon>Ostreococcus</taxon>
    </lineage>
</organism>
<evidence type="ECO:0000256" key="1">
    <source>
        <dbReference type="SAM" id="MobiDB-lite"/>
    </source>
</evidence>